<gene>
    <name evidence="1" type="ORF">CFter6_0119</name>
</gene>
<organism evidence="1">
    <name type="scientific">Collimonas fungivorans</name>
    <dbReference type="NCBI Taxonomy" id="158899"/>
    <lineage>
        <taxon>Bacteria</taxon>
        <taxon>Pseudomonadati</taxon>
        <taxon>Pseudomonadota</taxon>
        <taxon>Betaproteobacteria</taxon>
        <taxon>Burkholderiales</taxon>
        <taxon>Oxalobacteraceae</taxon>
        <taxon>Collimonas</taxon>
    </lineage>
</organism>
<dbReference type="AlphaFoldDB" id="A0A127P4U5"/>
<protein>
    <submittedName>
        <fullName evidence="1">Uncharacterized protein</fullName>
    </submittedName>
</protein>
<dbReference type="Proteomes" id="UP000072421">
    <property type="component" value="Chromosome"/>
</dbReference>
<proteinExistence type="predicted"/>
<evidence type="ECO:0000313" key="2">
    <source>
        <dbReference type="Proteomes" id="UP000072421"/>
    </source>
</evidence>
<name>A0A127P4U5_9BURK</name>
<sequence>MSLRLLARVVRLVVPWSFAGVALQGKPMNAGYLPGFIF</sequence>
<reference evidence="1 2" key="1">
    <citation type="submission" date="2015-11" db="EMBL/GenBank/DDBJ databases">
        <title>Exploring the genomic traits of fungus-feeding bacterial genus Collimonas.</title>
        <authorList>
            <person name="Song C."/>
            <person name="Schmidt R."/>
            <person name="de Jager V."/>
            <person name="Krzyzanowska D."/>
            <person name="Jongedijk E."/>
            <person name="Cankar K."/>
            <person name="Beekwilder J."/>
            <person name="van Veen A."/>
            <person name="de Boer W."/>
            <person name="van Veen J.A."/>
            <person name="Garbeva P."/>
        </authorList>
    </citation>
    <scope>NUCLEOTIDE SEQUENCE [LARGE SCALE GENOMIC DNA]</scope>
    <source>
        <strain evidence="1 2">Ter6</strain>
    </source>
</reference>
<accession>A0A127P4U5</accession>
<evidence type="ECO:0000313" key="1">
    <source>
        <dbReference type="EMBL" id="AMO92850.1"/>
    </source>
</evidence>
<dbReference type="PATRIC" id="fig|158899.10.peg.118"/>
<dbReference type="EMBL" id="CP013232">
    <property type="protein sequence ID" value="AMO92850.1"/>
    <property type="molecule type" value="Genomic_DNA"/>
</dbReference>